<accession>A0A4P6XQT0</accession>
<dbReference type="SUPFAM" id="SSF53474">
    <property type="entry name" value="alpha/beta-Hydrolases"/>
    <property type="match status" value="1"/>
</dbReference>
<feature type="chain" id="PRO_5020343301" evidence="3">
    <location>
        <begin position="20"/>
        <end position="526"/>
    </location>
</feature>
<sequence>MKSLSLLLSFCFLLNLGLALFGKSFQPSKDDFYKNPANIASYKEGDIMKWRETPRRIRSFFVPSFRAERAWQFMVKSTNTRGEPVGIVGTLIEPQNADTSKLVAYNHFTDSACVDCASSYSLLLGAGVSTVSSQVEFVAITQALRLGWYVLVTDYQGQKAAFGASILNGHAVLDAIRGALKSGDKSGLKPDARVGIWGFSGGTIPLAWAGALQPKYAPELSKNLVGVAVGGWATNLTSVLETVDGTIQAGLIGAGILGMMTEYPEVEKTLFTHVKRALVRSLKSLYNKCVLITTLTFLKSKFFKGRSPIFTEGENFLRRPEIKAILDENTLALDNTIQVPDVPFFVYHGEPDDLVPFHNAQRVYDMWCSQGIKSMEFAVSLTSDHTFEFIEGTGAAVSWLTNVLNGKAPVDGCERTVRLSNIFYPGADTQSMREARGTLEGAVKKVKLSLGTGDEKSAEFALESALKEEAKAIPQEDRIEEEELESPEASADKVVEDSDESDEPTAETEESTYVEKPTVAEEGSAN</sequence>
<feature type="compositionally biased region" description="Basic and acidic residues" evidence="2">
    <location>
        <begin position="468"/>
        <end position="477"/>
    </location>
</feature>
<evidence type="ECO:0000313" key="5">
    <source>
        <dbReference type="Proteomes" id="UP000292447"/>
    </source>
</evidence>
<reference evidence="5" key="1">
    <citation type="submission" date="2019-03" db="EMBL/GenBank/DDBJ databases">
        <title>Snf2 controls pulcherriminic acid biosynthesis and connects pigmentation and antifungal activity of the yeast Metschnikowia pulcherrima.</title>
        <authorList>
            <person name="Gore-Lloyd D."/>
            <person name="Sumann I."/>
            <person name="Brachmann A.O."/>
            <person name="Schneeberger K."/>
            <person name="Ortiz-Merino R.A."/>
            <person name="Moreno-Beltran M."/>
            <person name="Schlaefli M."/>
            <person name="Kirner P."/>
            <person name="Santos Kron A."/>
            <person name="Wolfe K.H."/>
            <person name="Piel J."/>
            <person name="Ahrens C.H."/>
            <person name="Henk D."/>
            <person name="Freimoser F.M."/>
        </authorList>
    </citation>
    <scope>NUCLEOTIDE SEQUENCE [LARGE SCALE GENOMIC DNA]</scope>
    <source>
        <strain evidence="5">APC 1.2</strain>
    </source>
</reference>
<protein>
    <submittedName>
        <fullName evidence="4">Secretory lipase</fullName>
    </submittedName>
</protein>
<dbReference type="Proteomes" id="UP000292447">
    <property type="component" value="Chromosome III"/>
</dbReference>
<keyword evidence="5" id="KW-1185">Reference proteome</keyword>
<dbReference type="PANTHER" id="PTHR34853">
    <property type="match status" value="1"/>
</dbReference>
<name>A0A4P6XQT0_9ASCO</name>
<dbReference type="GO" id="GO:0016042">
    <property type="term" value="P:lipid catabolic process"/>
    <property type="evidence" value="ECO:0007669"/>
    <property type="project" value="InterPro"/>
</dbReference>
<feature type="region of interest" description="Disordered" evidence="2">
    <location>
        <begin position="468"/>
        <end position="526"/>
    </location>
</feature>
<evidence type="ECO:0000313" key="4">
    <source>
        <dbReference type="EMBL" id="QBM88104.1"/>
    </source>
</evidence>
<dbReference type="PANTHER" id="PTHR34853:SF1">
    <property type="entry name" value="LIPASE 5"/>
    <property type="match status" value="1"/>
</dbReference>
<dbReference type="AlphaFoldDB" id="A0A4P6XQT0"/>
<evidence type="ECO:0000256" key="3">
    <source>
        <dbReference type="SAM" id="SignalP"/>
    </source>
</evidence>
<dbReference type="Gene3D" id="1.10.260.130">
    <property type="match status" value="1"/>
</dbReference>
<organism evidence="4 5">
    <name type="scientific">Metschnikowia aff. pulcherrima</name>
    <dbReference type="NCBI Taxonomy" id="2163413"/>
    <lineage>
        <taxon>Eukaryota</taxon>
        <taxon>Fungi</taxon>
        <taxon>Dikarya</taxon>
        <taxon>Ascomycota</taxon>
        <taxon>Saccharomycotina</taxon>
        <taxon>Pichiomycetes</taxon>
        <taxon>Metschnikowiaceae</taxon>
        <taxon>Metschnikowia</taxon>
    </lineage>
</organism>
<dbReference type="Gene3D" id="3.40.50.1820">
    <property type="entry name" value="alpha/beta hydrolase"/>
    <property type="match status" value="1"/>
</dbReference>
<feature type="signal peptide" evidence="3">
    <location>
        <begin position="1"/>
        <end position="19"/>
    </location>
</feature>
<dbReference type="InterPro" id="IPR029058">
    <property type="entry name" value="AB_hydrolase_fold"/>
</dbReference>
<evidence type="ECO:0000256" key="1">
    <source>
        <dbReference type="ARBA" id="ARBA00023369"/>
    </source>
</evidence>
<feature type="compositionally biased region" description="Acidic residues" evidence="2">
    <location>
        <begin position="497"/>
        <end position="512"/>
    </location>
</feature>
<gene>
    <name evidence="4" type="primary">MPUL0C00670</name>
    <name evidence="4" type="ORF">METSCH_C00670</name>
</gene>
<keyword evidence="3" id="KW-0732">Signal</keyword>
<dbReference type="GO" id="GO:0004806">
    <property type="term" value="F:triacylglycerol lipase activity"/>
    <property type="evidence" value="ECO:0007669"/>
    <property type="project" value="UniProtKB-EC"/>
</dbReference>
<dbReference type="Pfam" id="PF03583">
    <property type="entry name" value="LIP"/>
    <property type="match status" value="1"/>
</dbReference>
<dbReference type="EMBL" id="CP034458">
    <property type="protein sequence ID" value="QBM88104.1"/>
    <property type="molecule type" value="Genomic_DNA"/>
</dbReference>
<proteinExistence type="predicted"/>
<comment type="catalytic activity">
    <reaction evidence="1">
        <text>a triacylglycerol + H2O = a diacylglycerol + a fatty acid + H(+)</text>
        <dbReference type="Rhea" id="RHEA:12044"/>
        <dbReference type="ChEBI" id="CHEBI:15377"/>
        <dbReference type="ChEBI" id="CHEBI:15378"/>
        <dbReference type="ChEBI" id="CHEBI:17855"/>
        <dbReference type="ChEBI" id="CHEBI:18035"/>
        <dbReference type="ChEBI" id="CHEBI:28868"/>
        <dbReference type="EC" id="3.1.1.3"/>
    </reaction>
    <physiologicalReaction direction="left-to-right" evidence="1">
        <dbReference type="Rhea" id="RHEA:12045"/>
    </physiologicalReaction>
</comment>
<evidence type="ECO:0000256" key="2">
    <source>
        <dbReference type="SAM" id="MobiDB-lite"/>
    </source>
</evidence>
<dbReference type="InterPro" id="IPR005152">
    <property type="entry name" value="Lipase_secreted"/>
</dbReference>